<dbReference type="Proteomes" id="UP000028680">
    <property type="component" value="Chromosome"/>
</dbReference>
<proteinExistence type="predicted"/>
<evidence type="ECO:0000256" key="1">
    <source>
        <dbReference type="ARBA" id="ARBA00022679"/>
    </source>
</evidence>
<dbReference type="AlphaFoldDB" id="A0AAN0RGV5"/>
<dbReference type="Gene3D" id="3.40.50.10540">
    <property type="entry name" value="Crotonobetainyl-coa:carnitine coa-transferase, domain 1"/>
    <property type="match status" value="1"/>
</dbReference>
<dbReference type="EMBL" id="CP003984">
    <property type="protein sequence ID" value="AII85943.1"/>
    <property type="molecule type" value="Genomic_DNA"/>
</dbReference>
<evidence type="ECO:0000313" key="3">
    <source>
        <dbReference type="Proteomes" id="UP000028680"/>
    </source>
</evidence>
<reference evidence="2 3" key="1">
    <citation type="journal article" date="2014" name="ISME J.">
        <title>Adaptation of an abundant Roseobacter RCA organism to pelagic systems revealed by genomic and transcriptomic analyses.</title>
        <authorList>
            <person name="Voget S."/>
            <person name="Wemheuer B."/>
            <person name="Brinkhoff T."/>
            <person name="Vollmers J."/>
            <person name="Dietrich S."/>
            <person name="Giebel H.A."/>
            <person name="Beardsley C."/>
            <person name="Sardemann C."/>
            <person name="Bakenhus I."/>
            <person name="Billerbeck S."/>
            <person name="Daniel R."/>
            <person name="Simon M."/>
        </authorList>
    </citation>
    <scope>NUCLEOTIDE SEQUENCE [LARGE SCALE GENOMIC DNA]</scope>
    <source>
        <strain evidence="2 3">RCA23</strain>
    </source>
</reference>
<keyword evidence="3" id="KW-1185">Reference proteome</keyword>
<dbReference type="PANTHER" id="PTHR48207">
    <property type="entry name" value="SUCCINATE--HYDROXYMETHYLGLUTARATE COA-TRANSFERASE"/>
    <property type="match status" value="1"/>
</dbReference>
<organism evidence="2 3">
    <name type="scientific">Planktomarina temperata RCA23</name>
    <dbReference type="NCBI Taxonomy" id="666509"/>
    <lineage>
        <taxon>Bacteria</taxon>
        <taxon>Pseudomonadati</taxon>
        <taxon>Pseudomonadota</taxon>
        <taxon>Alphaproteobacteria</taxon>
        <taxon>Rhodobacterales</taxon>
        <taxon>Paracoccaceae</taxon>
        <taxon>Planktomarina</taxon>
    </lineage>
</organism>
<dbReference type="RefSeq" id="WP_044048809.1">
    <property type="nucleotide sequence ID" value="NZ_CP003984.1"/>
</dbReference>
<protein>
    <submittedName>
        <fullName evidence="2">CoA-transferase family III protein involved in DMSP degradation</fullName>
    </submittedName>
</protein>
<accession>A0AAN0RGV5</accession>
<dbReference type="InterPro" id="IPR003673">
    <property type="entry name" value="CoA-Trfase_fam_III"/>
</dbReference>
<dbReference type="PANTHER" id="PTHR48207:SF3">
    <property type="entry name" value="SUCCINATE--HYDROXYMETHYLGLUTARATE COA-TRANSFERASE"/>
    <property type="match status" value="1"/>
</dbReference>
<dbReference type="Pfam" id="PF02515">
    <property type="entry name" value="CoA_transf_3"/>
    <property type="match status" value="1"/>
</dbReference>
<dbReference type="InterPro" id="IPR023606">
    <property type="entry name" value="CoA-Trfase_III_dom_1_sf"/>
</dbReference>
<dbReference type="GO" id="GO:0008410">
    <property type="term" value="F:CoA-transferase activity"/>
    <property type="evidence" value="ECO:0007669"/>
    <property type="project" value="TreeGrafter"/>
</dbReference>
<dbReference type="Gene3D" id="3.30.1540.10">
    <property type="entry name" value="formyl-coa transferase, domain 3"/>
    <property type="match status" value="1"/>
</dbReference>
<dbReference type="SUPFAM" id="SSF89796">
    <property type="entry name" value="CoA-transferase family III (CaiB/BaiF)"/>
    <property type="match status" value="1"/>
</dbReference>
<sequence>MYPLEGLKVVELARVLAGPWIGQTLADLGAEVIKVESPEGDDTRKWGPNYVTKGTDSSAAYFHSANRGKQGITVDFNDPARLTYLKDLIASADVLIENFKVGGLAKFGLDYASLAPQNPQLVYCSVTGFGQDGPRAQKAGYDFMIQGMTGIMEITGEPDGMPQKVGVAFADVFTGLYGVIGIQAALAQRARTGKGQHIDMALFDCMLAAQANQNLNYLTTGKSPQRMGNAHTSIVPYQVFPVSDGHIVIACGNNRQFHNLARALKRDDWITDPRFADNAARLDHRAEAVGQITEVLSHWRKLDVLPVLESAGVPSGPINTIAEALEDPQTLHRQMRIKPEGIPGVRTPIKFSDAQLQLLRAAPGLGEHDET</sequence>
<keyword evidence="1" id="KW-0808">Transferase</keyword>
<dbReference type="InterPro" id="IPR044855">
    <property type="entry name" value="CoA-Trfase_III_dom3_sf"/>
</dbReference>
<name>A0AAN0RGV5_9RHOB</name>
<dbReference type="KEGG" id="ptp:RCA23_c03810"/>
<dbReference type="InterPro" id="IPR050483">
    <property type="entry name" value="CoA-transferase_III_domain"/>
</dbReference>
<gene>
    <name evidence="2" type="primary">dddD1</name>
    <name evidence="2" type="ORF">RCA23_c03810</name>
</gene>
<evidence type="ECO:0000313" key="2">
    <source>
        <dbReference type="EMBL" id="AII85943.1"/>
    </source>
</evidence>